<dbReference type="Proteomes" id="UP000823860">
    <property type="component" value="Unassembled WGS sequence"/>
</dbReference>
<evidence type="ECO:0008006" key="3">
    <source>
        <dbReference type="Google" id="ProtNLM"/>
    </source>
</evidence>
<dbReference type="AlphaFoldDB" id="A0A9D2HRF8"/>
<sequence length="62" mass="6957">MSSELDTVYFCKKRKAMNDNGKINRRDFIKSSVLTGGVLFAQAANEFSQKAGDNPVTMPYQH</sequence>
<evidence type="ECO:0000313" key="2">
    <source>
        <dbReference type="Proteomes" id="UP000823860"/>
    </source>
</evidence>
<name>A0A9D2HRF8_9BACE</name>
<reference evidence="1" key="1">
    <citation type="journal article" date="2021" name="PeerJ">
        <title>Extensive microbial diversity within the chicken gut microbiome revealed by metagenomics and culture.</title>
        <authorList>
            <person name="Gilroy R."/>
            <person name="Ravi A."/>
            <person name="Getino M."/>
            <person name="Pursley I."/>
            <person name="Horton D.L."/>
            <person name="Alikhan N.F."/>
            <person name="Baker D."/>
            <person name="Gharbi K."/>
            <person name="Hall N."/>
            <person name="Watson M."/>
            <person name="Adriaenssens E.M."/>
            <person name="Foster-Nyarko E."/>
            <person name="Jarju S."/>
            <person name="Secka A."/>
            <person name="Antonio M."/>
            <person name="Oren A."/>
            <person name="Chaudhuri R.R."/>
            <person name="La Ragione R."/>
            <person name="Hildebrand F."/>
            <person name="Pallen M.J."/>
        </authorList>
    </citation>
    <scope>NUCLEOTIDE SEQUENCE</scope>
    <source>
        <strain evidence="1">ChiHecec1B25-7008</strain>
    </source>
</reference>
<organism evidence="1 2">
    <name type="scientific">Candidatus Bacteroides intestinavium</name>
    <dbReference type="NCBI Taxonomy" id="2838469"/>
    <lineage>
        <taxon>Bacteria</taxon>
        <taxon>Pseudomonadati</taxon>
        <taxon>Bacteroidota</taxon>
        <taxon>Bacteroidia</taxon>
        <taxon>Bacteroidales</taxon>
        <taxon>Bacteroidaceae</taxon>
        <taxon>Bacteroides</taxon>
    </lineage>
</organism>
<proteinExistence type="predicted"/>
<gene>
    <name evidence="1" type="ORF">H9785_01825</name>
</gene>
<protein>
    <recommendedName>
        <fullName evidence="3">Twin-arginine translocation signal domain-containing protein</fullName>
    </recommendedName>
</protein>
<evidence type="ECO:0000313" key="1">
    <source>
        <dbReference type="EMBL" id="HJA82703.1"/>
    </source>
</evidence>
<accession>A0A9D2HRF8</accession>
<dbReference type="EMBL" id="DWZE01000023">
    <property type="protein sequence ID" value="HJA82703.1"/>
    <property type="molecule type" value="Genomic_DNA"/>
</dbReference>
<comment type="caution">
    <text evidence="1">The sequence shown here is derived from an EMBL/GenBank/DDBJ whole genome shotgun (WGS) entry which is preliminary data.</text>
</comment>
<reference evidence="1" key="2">
    <citation type="submission" date="2021-04" db="EMBL/GenBank/DDBJ databases">
        <authorList>
            <person name="Gilroy R."/>
        </authorList>
    </citation>
    <scope>NUCLEOTIDE SEQUENCE</scope>
    <source>
        <strain evidence="1">ChiHecec1B25-7008</strain>
    </source>
</reference>